<comment type="caution">
    <text evidence="1">The sequence shown here is derived from an EMBL/GenBank/DDBJ whole genome shotgun (WGS) entry which is preliminary data.</text>
</comment>
<organism evidence="1 2">
    <name type="scientific">Candidatus Gottesmanbacteria bacterium GW2011_GWA1_34_13</name>
    <dbReference type="NCBI Taxonomy" id="1618434"/>
    <lineage>
        <taxon>Bacteria</taxon>
        <taxon>Candidatus Gottesmaniibacteriota</taxon>
    </lineage>
</organism>
<name>A0A0G0B6N2_9BACT</name>
<sequence>MSIENKQNLPNFAETLKNRWRGLIKERLPVVEQDVVRVLALQIQAPEKIVCCLIPDANTLTSKKEFDHTCFDELGFSISAWLHKGNQAKNPHQLMLLGGKINPNETPLQAGTRNLQTEGHVFGVDATNLGSYFQRIYSFHLFENGKKIKRNNHEYTFEAEIPPIEIPTSYDPSDKAEGVRLLTPHQVEQLINNEQIEIPPDSSGKPRQAKLLDSLCIKPENIPHHVTTAENETLLARMEIERRVKIFDVQVEIEVINKFIKLFDTDDKTKQNFRKKWDFLKENEFLFVNA</sequence>
<gene>
    <name evidence="1" type="ORF">UR52_C0007G0001</name>
</gene>
<dbReference type="AlphaFoldDB" id="A0A0G0B6N2"/>
<dbReference type="Gene3D" id="3.90.79.10">
    <property type="entry name" value="Nucleoside Triphosphate Pyrophosphohydrolase"/>
    <property type="match status" value="1"/>
</dbReference>
<evidence type="ECO:0000313" key="1">
    <source>
        <dbReference type="EMBL" id="KKP59376.1"/>
    </source>
</evidence>
<dbReference type="SUPFAM" id="SSF55811">
    <property type="entry name" value="Nudix"/>
    <property type="match status" value="1"/>
</dbReference>
<reference evidence="1 2" key="1">
    <citation type="journal article" date="2015" name="Nature">
        <title>rRNA introns, odd ribosomes, and small enigmatic genomes across a large radiation of phyla.</title>
        <authorList>
            <person name="Brown C.T."/>
            <person name="Hug L.A."/>
            <person name="Thomas B.C."/>
            <person name="Sharon I."/>
            <person name="Castelle C.J."/>
            <person name="Singh A."/>
            <person name="Wilkins M.J."/>
            <person name="Williams K.H."/>
            <person name="Banfield J.F."/>
        </authorList>
    </citation>
    <scope>NUCLEOTIDE SEQUENCE [LARGE SCALE GENOMIC DNA]</scope>
</reference>
<evidence type="ECO:0000313" key="2">
    <source>
        <dbReference type="Proteomes" id="UP000034176"/>
    </source>
</evidence>
<proteinExistence type="predicted"/>
<dbReference type="InterPro" id="IPR015797">
    <property type="entry name" value="NUDIX_hydrolase-like_dom_sf"/>
</dbReference>
<feature type="non-terminal residue" evidence="1">
    <location>
        <position position="290"/>
    </location>
</feature>
<dbReference type="Proteomes" id="UP000034176">
    <property type="component" value="Unassembled WGS sequence"/>
</dbReference>
<dbReference type="EMBL" id="LBPN01000007">
    <property type="protein sequence ID" value="KKP59376.1"/>
    <property type="molecule type" value="Genomic_DNA"/>
</dbReference>
<protein>
    <submittedName>
        <fullName evidence="1">Uncharacterized protein</fullName>
    </submittedName>
</protein>
<accession>A0A0G0B6N2</accession>